<evidence type="ECO:0000313" key="2">
    <source>
        <dbReference type="EMBL" id="CAK5272470.1"/>
    </source>
</evidence>
<gene>
    <name evidence="2" type="ORF">MYCIT1_LOCUS18120</name>
</gene>
<dbReference type="AlphaFoldDB" id="A0AAD2K0Q3"/>
<keyword evidence="3" id="KW-1185">Reference proteome</keyword>
<keyword evidence="1" id="KW-0812">Transmembrane</keyword>
<protein>
    <submittedName>
        <fullName evidence="2">Uncharacterized protein</fullName>
    </submittedName>
</protein>
<accession>A0AAD2K0Q3</accession>
<feature type="non-terminal residue" evidence="2">
    <location>
        <position position="168"/>
    </location>
</feature>
<comment type="caution">
    <text evidence="2">The sequence shown here is derived from an EMBL/GenBank/DDBJ whole genome shotgun (WGS) entry which is preliminary data.</text>
</comment>
<dbReference type="EMBL" id="CAVNYO010000181">
    <property type="protein sequence ID" value="CAK5272470.1"/>
    <property type="molecule type" value="Genomic_DNA"/>
</dbReference>
<sequence>YLFSLLIHVTHPPSLHDTLLNIPTLFHPTSTMQITALVALTLSAIASVSAVPQKTTKSVKVTKPHADVVWSPKFTSPKGGELWPSKSVQNITWDASGAPANISSRALLMLRKGDETAPFVLAKGFDIRSGFLSVTVPYVLGDDDYSWVLFGDSGNFSPFFAISSDALN</sequence>
<evidence type="ECO:0000313" key="3">
    <source>
        <dbReference type="Proteomes" id="UP001295794"/>
    </source>
</evidence>
<feature type="transmembrane region" description="Helical" evidence="1">
    <location>
        <begin position="32"/>
        <end position="51"/>
    </location>
</feature>
<dbReference type="Proteomes" id="UP001295794">
    <property type="component" value="Unassembled WGS sequence"/>
</dbReference>
<name>A0AAD2K0Q3_9AGAR</name>
<keyword evidence="1" id="KW-0472">Membrane</keyword>
<proteinExistence type="predicted"/>
<reference evidence="2" key="1">
    <citation type="submission" date="2023-11" db="EMBL/GenBank/DDBJ databases">
        <authorList>
            <person name="De Vega J J."/>
            <person name="De Vega J J."/>
        </authorList>
    </citation>
    <scope>NUCLEOTIDE SEQUENCE</scope>
</reference>
<evidence type="ECO:0000256" key="1">
    <source>
        <dbReference type="SAM" id="Phobius"/>
    </source>
</evidence>
<keyword evidence="1" id="KW-1133">Transmembrane helix</keyword>
<organism evidence="2 3">
    <name type="scientific">Mycena citricolor</name>
    <dbReference type="NCBI Taxonomy" id="2018698"/>
    <lineage>
        <taxon>Eukaryota</taxon>
        <taxon>Fungi</taxon>
        <taxon>Dikarya</taxon>
        <taxon>Basidiomycota</taxon>
        <taxon>Agaricomycotina</taxon>
        <taxon>Agaricomycetes</taxon>
        <taxon>Agaricomycetidae</taxon>
        <taxon>Agaricales</taxon>
        <taxon>Marasmiineae</taxon>
        <taxon>Mycenaceae</taxon>
        <taxon>Mycena</taxon>
    </lineage>
</organism>